<dbReference type="InterPro" id="IPR036390">
    <property type="entry name" value="WH_DNA-bd_sf"/>
</dbReference>
<proteinExistence type="inferred from homology"/>
<dbReference type="PANTHER" id="PTHR30293:SF2">
    <property type="entry name" value="TRANSCRIPTIONAL ACTIVATOR PROTEIN NHAR"/>
    <property type="match status" value="1"/>
</dbReference>
<protein>
    <submittedName>
        <fullName evidence="7">Transcriptional regulator, LysR family</fullName>
    </submittedName>
</protein>
<keyword evidence="5" id="KW-0804">Transcription</keyword>
<dbReference type="SUPFAM" id="SSF46785">
    <property type="entry name" value="Winged helix' DNA-binding domain"/>
    <property type="match status" value="1"/>
</dbReference>
<dbReference type="SUPFAM" id="SSF53850">
    <property type="entry name" value="Periplasmic binding protein-like II"/>
    <property type="match status" value="1"/>
</dbReference>
<dbReference type="NCBIfam" id="NF008284">
    <property type="entry name" value="PRK11062.1"/>
    <property type="match status" value="1"/>
</dbReference>
<dbReference type="InterPro" id="IPR005119">
    <property type="entry name" value="LysR_subst-bd"/>
</dbReference>
<feature type="domain" description="HTH lysR-type" evidence="6">
    <location>
        <begin position="2"/>
        <end position="59"/>
    </location>
</feature>
<gene>
    <name evidence="7" type="ORF">MNBD_GAMMA14-1784</name>
</gene>
<comment type="similarity">
    <text evidence="1">Belongs to the LysR transcriptional regulatory family.</text>
</comment>
<reference evidence="7" key="1">
    <citation type="submission" date="2018-06" db="EMBL/GenBank/DDBJ databases">
        <authorList>
            <person name="Zhirakovskaya E."/>
        </authorList>
    </citation>
    <scope>NUCLEOTIDE SEQUENCE</scope>
</reference>
<dbReference type="Gene3D" id="3.40.190.290">
    <property type="match status" value="1"/>
</dbReference>
<dbReference type="GO" id="GO:0003677">
    <property type="term" value="F:DNA binding"/>
    <property type="evidence" value="ECO:0007669"/>
    <property type="project" value="UniProtKB-KW"/>
</dbReference>
<dbReference type="InterPro" id="IPR036388">
    <property type="entry name" value="WH-like_DNA-bd_sf"/>
</dbReference>
<dbReference type="GO" id="GO:0003700">
    <property type="term" value="F:DNA-binding transcription factor activity"/>
    <property type="evidence" value="ECO:0007669"/>
    <property type="project" value="InterPro"/>
</dbReference>
<dbReference type="EMBL" id="UOFM01000162">
    <property type="protein sequence ID" value="VAW76092.1"/>
    <property type="molecule type" value="Genomic_DNA"/>
</dbReference>
<evidence type="ECO:0000256" key="3">
    <source>
        <dbReference type="ARBA" id="ARBA00023125"/>
    </source>
</evidence>
<evidence type="ECO:0000256" key="5">
    <source>
        <dbReference type="ARBA" id="ARBA00023163"/>
    </source>
</evidence>
<evidence type="ECO:0000313" key="7">
    <source>
        <dbReference type="EMBL" id="VAW76092.1"/>
    </source>
</evidence>
<dbReference type="Gene3D" id="1.10.10.10">
    <property type="entry name" value="Winged helix-like DNA-binding domain superfamily/Winged helix DNA-binding domain"/>
    <property type="match status" value="1"/>
</dbReference>
<accession>A0A3B0YL90</accession>
<dbReference type="PANTHER" id="PTHR30293">
    <property type="entry name" value="TRANSCRIPTIONAL REGULATORY PROTEIN NAC-RELATED"/>
    <property type="match status" value="1"/>
</dbReference>
<keyword evidence="4" id="KW-0010">Activator</keyword>
<organism evidence="7">
    <name type="scientific">hydrothermal vent metagenome</name>
    <dbReference type="NCBI Taxonomy" id="652676"/>
    <lineage>
        <taxon>unclassified sequences</taxon>
        <taxon>metagenomes</taxon>
        <taxon>ecological metagenomes</taxon>
    </lineage>
</organism>
<name>A0A3B0YL90_9ZZZZ</name>
<evidence type="ECO:0000259" key="6">
    <source>
        <dbReference type="PROSITE" id="PS50931"/>
    </source>
</evidence>
<dbReference type="Pfam" id="PF00126">
    <property type="entry name" value="HTH_1"/>
    <property type="match status" value="1"/>
</dbReference>
<sequence length="300" mass="33240">MVNYKHLYYFWAVAREGGVARASERLNLTPQTISGQLSLLEGHLGVDLFTRVGRNLELTETGRLVLSYADEIFSLGGELEEVIHQLPGGRPQLFRVGVVDVLPKSIAHRILEPALQMSEPVRMICREASLDTLLAELAVHRLDLVLADRPIPPTVSTRGFSHKLGECAVSFFTTAKLKKTLKGDFPHCLNGAPLLLPGSGNQLRSGIDQWLDKHRLHPRVVAEFDDSALMKTFGQKGVGVFIAPAVIEAEVEWQYQVTAIGRVDTVKEHFYAISVERRVTHPVVSTVMEAARASLFVDED</sequence>
<dbReference type="CDD" id="cd08429">
    <property type="entry name" value="PBP2_NhaR"/>
    <property type="match status" value="1"/>
</dbReference>
<keyword evidence="2" id="KW-0805">Transcription regulation</keyword>
<dbReference type="InterPro" id="IPR000847">
    <property type="entry name" value="LysR_HTH_N"/>
</dbReference>
<evidence type="ECO:0000256" key="4">
    <source>
        <dbReference type="ARBA" id="ARBA00023159"/>
    </source>
</evidence>
<keyword evidence="3" id="KW-0238">DNA-binding</keyword>
<dbReference type="Pfam" id="PF03466">
    <property type="entry name" value="LysR_substrate"/>
    <property type="match status" value="1"/>
</dbReference>
<evidence type="ECO:0000256" key="1">
    <source>
        <dbReference type="ARBA" id="ARBA00009437"/>
    </source>
</evidence>
<evidence type="ECO:0000256" key="2">
    <source>
        <dbReference type="ARBA" id="ARBA00023015"/>
    </source>
</evidence>
<dbReference type="AlphaFoldDB" id="A0A3B0YL90"/>
<dbReference type="GO" id="GO:2000142">
    <property type="term" value="P:regulation of DNA-templated transcription initiation"/>
    <property type="evidence" value="ECO:0007669"/>
    <property type="project" value="TreeGrafter"/>
</dbReference>
<dbReference type="PROSITE" id="PS50931">
    <property type="entry name" value="HTH_LYSR"/>
    <property type="match status" value="1"/>
</dbReference>